<feature type="modified residue" description="4-aspartylphosphate" evidence="3">
    <location>
        <position position="62"/>
    </location>
</feature>
<proteinExistence type="predicted"/>
<keyword evidence="2" id="KW-0238">DNA-binding</keyword>
<evidence type="ECO:0000256" key="2">
    <source>
        <dbReference type="ARBA" id="ARBA00023125"/>
    </source>
</evidence>
<dbReference type="Pfam" id="PF00072">
    <property type="entry name" value="Response_reg"/>
    <property type="match status" value="1"/>
</dbReference>
<dbReference type="PROSITE" id="PS50930">
    <property type="entry name" value="HTH_LYTTR"/>
    <property type="match status" value="1"/>
</dbReference>
<dbReference type="InterPro" id="IPR007492">
    <property type="entry name" value="LytTR_DNA-bd_dom"/>
</dbReference>
<comment type="caution">
    <text evidence="6">The sequence shown here is derived from an EMBL/GenBank/DDBJ whole genome shotgun (WGS) entry which is preliminary data.</text>
</comment>
<evidence type="ECO:0000313" key="7">
    <source>
        <dbReference type="Proteomes" id="UP001597033"/>
    </source>
</evidence>
<dbReference type="PROSITE" id="PS50110">
    <property type="entry name" value="RESPONSE_REGULATORY"/>
    <property type="match status" value="1"/>
</dbReference>
<dbReference type="SMART" id="SM00850">
    <property type="entry name" value="LytTR"/>
    <property type="match status" value="1"/>
</dbReference>
<dbReference type="RefSeq" id="WP_162376594.1">
    <property type="nucleotide sequence ID" value="NZ_JBHTKN010000006.1"/>
</dbReference>
<dbReference type="PANTHER" id="PTHR48111:SF69">
    <property type="entry name" value="RESPONSE REGULATOR RECEIVER"/>
    <property type="match status" value="1"/>
</dbReference>
<dbReference type="Gene3D" id="2.40.50.1020">
    <property type="entry name" value="LytTr DNA-binding domain"/>
    <property type="match status" value="1"/>
</dbReference>
<dbReference type="SMART" id="SM00448">
    <property type="entry name" value="REC"/>
    <property type="match status" value="1"/>
</dbReference>
<dbReference type="InterPro" id="IPR039420">
    <property type="entry name" value="WalR-like"/>
</dbReference>
<feature type="domain" description="Response regulatory" evidence="4">
    <location>
        <begin position="10"/>
        <end position="123"/>
    </location>
</feature>
<dbReference type="Pfam" id="PF04397">
    <property type="entry name" value="LytTR"/>
    <property type="match status" value="1"/>
</dbReference>
<dbReference type="InterPro" id="IPR001789">
    <property type="entry name" value="Sig_transdc_resp-reg_receiver"/>
</dbReference>
<protein>
    <submittedName>
        <fullName evidence="6">LytR/AlgR family response regulator transcription factor</fullName>
    </submittedName>
</protein>
<evidence type="ECO:0000259" key="5">
    <source>
        <dbReference type="PROSITE" id="PS50930"/>
    </source>
</evidence>
<dbReference type="InterPro" id="IPR011006">
    <property type="entry name" value="CheY-like_superfamily"/>
</dbReference>
<keyword evidence="7" id="KW-1185">Reference proteome</keyword>
<gene>
    <name evidence="6" type="ORF">ACFQ2N_09705</name>
</gene>
<name>A0ABW3LXD7_9GAMM</name>
<keyword evidence="1" id="KW-0902">Two-component regulatory system</keyword>
<dbReference type="PANTHER" id="PTHR48111">
    <property type="entry name" value="REGULATOR OF RPOS"/>
    <property type="match status" value="1"/>
</dbReference>
<sequence>MSARSPQPATALIAEDEAPQRRALHEQLLQAWPGLEIVAVCEDGVSALEAATTHRPTVAFLDIRMPGVSGLDVARAVVEQGGLVVFTTAYDDYAVRAFDAGAVDYLLKPVQPARLEQAVARLRERLQERRAGADGPDLHALIDGLESRLRPQGERLIRWISASAGDSVRMFGIDEVLFFQAQEKYVRVVAGSGEGVIRTPLKDLLAGLDPDAFWQVHRGTVVRVQAIDRVSKNELGRHSLSLKGHAERLPVSGAFLHRFRGM</sequence>
<reference evidence="7" key="1">
    <citation type="journal article" date="2019" name="Int. J. Syst. Evol. Microbiol.">
        <title>The Global Catalogue of Microorganisms (GCM) 10K type strain sequencing project: providing services to taxonomists for standard genome sequencing and annotation.</title>
        <authorList>
            <consortium name="The Broad Institute Genomics Platform"/>
            <consortium name="The Broad Institute Genome Sequencing Center for Infectious Disease"/>
            <person name="Wu L."/>
            <person name="Ma J."/>
        </authorList>
    </citation>
    <scope>NUCLEOTIDE SEQUENCE [LARGE SCALE GENOMIC DNA]</scope>
    <source>
        <strain evidence="7">CCUG 55854</strain>
    </source>
</reference>
<evidence type="ECO:0000256" key="1">
    <source>
        <dbReference type="ARBA" id="ARBA00023012"/>
    </source>
</evidence>
<organism evidence="6 7">
    <name type="scientific">Pseudoxanthomonas kaohsiungensis</name>
    <dbReference type="NCBI Taxonomy" id="283923"/>
    <lineage>
        <taxon>Bacteria</taxon>
        <taxon>Pseudomonadati</taxon>
        <taxon>Pseudomonadota</taxon>
        <taxon>Gammaproteobacteria</taxon>
        <taxon>Lysobacterales</taxon>
        <taxon>Lysobacteraceae</taxon>
        <taxon>Pseudoxanthomonas</taxon>
    </lineage>
</organism>
<accession>A0ABW3LXD7</accession>
<evidence type="ECO:0000256" key="3">
    <source>
        <dbReference type="PROSITE-ProRule" id="PRU00169"/>
    </source>
</evidence>
<feature type="domain" description="HTH LytTR-type" evidence="5">
    <location>
        <begin position="160"/>
        <end position="262"/>
    </location>
</feature>
<keyword evidence="3" id="KW-0597">Phosphoprotein</keyword>
<dbReference type="Proteomes" id="UP001597033">
    <property type="component" value="Unassembled WGS sequence"/>
</dbReference>
<dbReference type="EMBL" id="JBHTKN010000006">
    <property type="protein sequence ID" value="MFD1042620.1"/>
    <property type="molecule type" value="Genomic_DNA"/>
</dbReference>
<evidence type="ECO:0000259" key="4">
    <source>
        <dbReference type="PROSITE" id="PS50110"/>
    </source>
</evidence>
<dbReference type="SUPFAM" id="SSF52172">
    <property type="entry name" value="CheY-like"/>
    <property type="match status" value="1"/>
</dbReference>
<evidence type="ECO:0000313" key="6">
    <source>
        <dbReference type="EMBL" id="MFD1042620.1"/>
    </source>
</evidence>
<dbReference type="Gene3D" id="3.40.50.2300">
    <property type="match status" value="1"/>
</dbReference>